<evidence type="ECO:0000256" key="12">
    <source>
        <dbReference type="RuleBase" id="RU003465"/>
    </source>
</evidence>
<feature type="compositionally biased region" description="Low complexity" evidence="13">
    <location>
        <begin position="54"/>
        <end position="63"/>
    </location>
</feature>
<dbReference type="AlphaFoldDB" id="A0A8B8PRH7"/>
<comment type="catalytic activity">
    <reaction evidence="10">
        <text>O-phospho-L-seryl-[protein] + H2O = L-seryl-[protein] + phosphate</text>
        <dbReference type="Rhea" id="RHEA:20629"/>
        <dbReference type="Rhea" id="RHEA-COMP:9863"/>
        <dbReference type="Rhea" id="RHEA-COMP:11604"/>
        <dbReference type="ChEBI" id="CHEBI:15377"/>
        <dbReference type="ChEBI" id="CHEBI:29999"/>
        <dbReference type="ChEBI" id="CHEBI:43474"/>
        <dbReference type="ChEBI" id="CHEBI:83421"/>
        <dbReference type="EC" id="3.1.3.16"/>
    </reaction>
</comment>
<dbReference type="SMART" id="SM00331">
    <property type="entry name" value="PP2C_SIG"/>
    <property type="match status" value="1"/>
</dbReference>
<dbReference type="InterPro" id="IPR036457">
    <property type="entry name" value="PPM-type-like_dom_sf"/>
</dbReference>
<evidence type="ECO:0000256" key="6">
    <source>
        <dbReference type="ARBA" id="ARBA00022801"/>
    </source>
</evidence>
<keyword evidence="8 12" id="KW-0904">Protein phosphatase</keyword>
<dbReference type="CDD" id="cd00143">
    <property type="entry name" value="PP2Cc"/>
    <property type="match status" value="1"/>
</dbReference>
<keyword evidence="9" id="KW-0464">Manganese</keyword>
<accession>A0A8B8PRH7</accession>
<keyword evidence="15" id="KW-1185">Reference proteome</keyword>
<evidence type="ECO:0000256" key="4">
    <source>
        <dbReference type="ARBA" id="ARBA00013081"/>
    </source>
</evidence>
<dbReference type="EC" id="3.1.3.16" evidence="4"/>
<evidence type="ECO:0000256" key="9">
    <source>
        <dbReference type="ARBA" id="ARBA00023211"/>
    </source>
</evidence>
<name>A0A8B8PRH7_9MYRT</name>
<dbReference type="InterPro" id="IPR015655">
    <property type="entry name" value="PP2C"/>
</dbReference>
<evidence type="ECO:0000313" key="16">
    <source>
        <dbReference type="RefSeq" id="XP_030537385.1"/>
    </source>
</evidence>
<comment type="cofactor">
    <cofactor evidence="2">
        <name>Mg(2+)</name>
        <dbReference type="ChEBI" id="CHEBI:18420"/>
    </cofactor>
</comment>
<comment type="cofactor">
    <cofactor evidence="1">
        <name>Mn(2+)</name>
        <dbReference type="ChEBI" id="CHEBI:29035"/>
    </cofactor>
</comment>
<keyword evidence="5" id="KW-0479">Metal-binding</keyword>
<gene>
    <name evidence="16" type="primary">LOC115745899</name>
</gene>
<evidence type="ECO:0000256" key="3">
    <source>
        <dbReference type="ARBA" id="ARBA00006702"/>
    </source>
</evidence>
<dbReference type="Proteomes" id="UP000827889">
    <property type="component" value="Chromosome 6"/>
</dbReference>
<evidence type="ECO:0000256" key="8">
    <source>
        <dbReference type="ARBA" id="ARBA00022912"/>
    </source>
</evidence>
<protein>
    <recommendedName>
        <fullName evidence="4">protein-serine/threonine phosphatase</fullName>
        <ecNumber evidence="4">3.1.3.16</ecNumber>
    </recommendedName>
</protein>
<dbReference type="GO" id="GO:0046872">
    <property type="term" value="F:metal ion binding"/>
    <property type="evidence" value="ECO:0007669"/>
    <property type="project" value="UniProtKB-KW"/>
</dbReference>
<dbReference type="InterPro" id="IPR000222">
    <property type="entry name" value="PP2C_BS"/>
</dbReference>
<dbReference type="SUPFAM" id="SSF81606">
    <property type="entry name" value="PP2C-like"/>
    <property type="match status" value="1"/>
</dbReference>
<dbReference type="PROSITE" id="PS01032">
    <property type="entry name" value="PPM_1"/>
    <property type="match status" value="1"/>
</dbReference>
<evidence type="ECO:0000313" key="15">
    <source>
        <dbReference type="Proteomes" id="UP000827889"/>
    </source>
</evidence>
<reference evidence="16" key="1">
    <citation type="submission" date="2025-08" db="UniProtKB">
        <authorList>
            <consortium name="RefSeq"/>
        </authorList>
    </citation>
    <scope>IDENTIFICATION</scope>
    <source>
        <tissue evidence="16">Leaf</tissue>
    </source>
</reference>
<dbReference type="PROSITE" id="PS51746">
    <property type="entry name" value="PPM_2"/>
    <property type="match status" value="1"/>
</dbReference>
<evidence type="ECO:0000256" key="13">
    <source>
        <dbReference type="SAM" id="MobiDB-lite"/>
    </source>
</evidence>
<feature type="domain" description="PPM-type phosphatase" evidence="14">
    <location>
        <begin position="136"/>
        <end position="387"/>
    </location>
</feature>
<keyword evidence="6 12" id="KW-0378">Hydrolase</keyword>
<evidence type="ECO:0000256" key="7">
    <source>
        <dbReference type="ARBA" id="ARBA00022842"/>
    </source>
</evidence>
<organism evidence="15 16">
    <name type="scientific">Rhodamnia argentea</name>
    <dbReference type="NCBI Taxonomy" id="178133"/>
    <lineage>
        <taxon>Eukaryota</taxon>
        <taxon>Viridiplantae</taxon>
        <taxon>Streptophyta</taxon>
        <taxon>Embryophyta</taxon>
        <taxon>Tracheophyta</taxon>
        <taxon>Spermatophyta</taxon>
        <taxon>Magnoliopsida</taxon>
        <taxon>eudicotyledons</taxon>
        <taxon>Gunneridae</taxon>
        <taxon>Pentapetalae</taxon>
        <taxon>rosids</taxon>
        <taxon>malvids</taxon>
        <taxon>Myrtales</taxon>
        <taxon>Myrtaceae</taxon>
        <taxon>Myrtoideae</taxon>
        <taxon>Myrteae</taxon>
        <taxon>Australasian group</taxon>
        <taxon>Rhodamnia</taxon>
    </lineage>
</organism>
<dbReference type="KEGG" id="rarg:115745899"/>
<evidence type="ECO:0000256" key="10">
    <source>
        <dbReference type="ARBA" id="ARBA00047761"/>
    </source>
</evidence>
<dbReference type="SMART" id="SM00332">
    <property type="entry name" value="PP2Cc"/>
    <property type="match status" value="1"/>
</dbReference>
<comment type="similarity">
    <text evidence="3 12">Belongs to the PP2C family.</text>
</comment>
<dbReference type="GO" id="GO:0004722">
    <property type="term" value="F:protein serine/threonine phosphatase activity"/>
    <property type="evidence" value="ECO:0007669"/>
    <property type="project" value="UniProtKB-EC"/>
</dbReference>
<comment type="catalytic activity">
    <reaction evidence="11">
        <text>O-phospho-L-threonyl-[protein] + H2O = L-threonyl-[protein] + phosphate</text>
        <dbReference type="Rhea" id="RHEA:47004"/>
        <dbReference type="Rhea" id="RHEA-COMP:11060"/>
        <dbReference type="Rhea" id="RHEA-COMP:11605"/>
        <dbReference type="ChEBI" id="CHEBI:15377"/>
        <dbReference type="ChEBI" id="CHEBI:30013"/>
        <dbReference type="ChEBI" id="CHEBI:43474"/>
        <dbReference type="ChEBI" id="CHEBI:61977"/>
        <dbReference type="EC" id="3.1.3.16"/>
    </reaction>
</comment>
<evidence type="ECO:0000256" key="1">
    <source>
        <dbReference type="ARBA" id="ARBA00001936"/>
    </source>
</evidence>
<dbReference type="FunFam" id="3.60.40.10:FF:000044">
    <property type="entry name" value="probable protein phosphatase 2C 25"/>
    <property type="match status" value="1"/>
</dbReference>
<dbReference type="Pfam" id="PF00481">
    <property type="entry name" value="PP2C"/>
    <property type="match status" value="1"/>
</dbReference>
<dbReference type="GO" id="GO:0009738">
    <property type="term" value="P:abscisic acid-activated signaling pathway"/>
    <property type="evidence" value="ECO:0007669"/>
    <property type="project" value="UniProtKB-ARBA"/>
</dbReference>
<sequence>MSCSVAVANSPVFSPSRVISTSLFCNKASILSSSPDSLSLSLTHLKPSPPPSSSPSSSSPSSPFRLRLQKPPTGLSNSSFSSSTSNPVSISGSGASPTILKRKRPARLDIPVAALSFGVPATPATDTLAEEREEYGYSVYCKRGRREAMEDRYSASVAIHGDSKQALFGVFDGHGGAMAAEFAAENLNKNIIDEVMRRDEDETETAVKHGYLKTDLDFLNKESRGGSCCVTALIRRGNLFVSNAGDCRAVVCRAGTAEALTSDHRPCREDEKERIEAEGGYVDIYHGVWRIQGSLAVSRGIGDRHFKKWVTAEPETNMLKIEAEHEFLILASDGLWEKVSNQEAVDIARPLCMGTDRPEPMLACRKLADLSASRGSYDDISVMLIQLGRYM</sequence>
<dbReference type="OrthoDB" id="10264738at2759"/>
<proteinExistence type="inferred from homology"/>
<keyword evidence="7" id="KW-0460">Magnesium</keyword>
<dbReference type="PANTHER" id="PTHR47992">
    <property type="entry name" value="PROTEIN PHOSPHATASE"/>
    <property type="match status" value="1"/>
</dbReference>
<evidence type="ECO:0000256" key="11">
    <source>
        <dbReference type="ARBA" id="ARBA00048336"/>
    </source>
</evidence>
<dbReference type="InterPro" id="IPR001932">
    <property type="entry name" value="PPM-type_phosphatase-like_dom"/>
</dbReference>
<dbReference type="RefSeq" id="XP_030537385.1">
    <property type="nucleotide sequence ID" value="XM_030681525.2"/>
</dbReference>
<evidence type="ECO:0000259" key="14">
    <source>
        <dbReference type="PROSITE" id="PS51746"/>
    </source>
</evidence>
<dbReference type="Gene3D" id="3.60.40.10">
    <property type="entry name" value="PPM-type phosphatase domain"/>
    <property type="match status" value="1"/>
</dbReference>
<feature type="compositionally biased region" description="Low complexity" evidence="13">
    <location>
        <begin position="76"/>
        <end position="93"/>
    </location>
</feature>
<dbReference type="GeneID" id="115745899"/>
<evidence type="ECO:0000256" key="2">
    <source>
        <dbReference type="ARBA" id="ARBA00001946"/>
    </source>
</evidence>
<evidence type="ECO:0000256" key="5">
    <source>
        <dbReference type="ARBA" id="ARBA00022723"/>
    </source>
</evidence>
<feature type="region of interest" description="Disordered" evidence="13">
    <location>
        <begin position="42"/>
        <end position="96"/>
    </location>
</feature>